<evidence type="ECO:0000256" key="2">
    <source>
        <dbReference type="ARBA" id="ARBA00022801"/>
    </source>
</evidence>
<dbReference type="PANTHER" id="PTHR11559">
    <property type="entry name" value="CARBOXYLESTERASE"/>
    <property type="match status" value="1"/>
</dbReference>
<evidence type="ECO:0000256" key="1">
    <source>
        <dbReference type="ARBA" id="ARBA00005964"/>
    </source>
</evidence>
<evidence type="ECO:0000259" key="4">
    <source>
        <dbReference type="Pfam" id="PF00135"/>
    </source>
</evidence>
<dbReference type="InterPro" id="IPR029058">
    <property type="entry name" value="AB_hydrolase_fold"/>
</dbReference>
<dbReference type="AlphaFoldDB" id="J4GDZ0"/>
<feature type="chain" id="PRO_5005136824" description="Carboxylic ester hydrolase" evidence="3">
    <location>
        <begin position="19"/>
        <end position="550"/>
    </location>
</feature>
<name>J4GDZ0_9APHY</name>
<reference evidence="5 6" key="1">
    <citation type="journal article" date="2012" name="Appl. Environ. Microbiol.">
        <title>Short-read sequencing for genomic analysis of the brown rot fungus Fibroporia radiculosa.</title>
        <authorList>
            <person name="Tang J.D."/>
            <person name="Perkins A.D."/>
            <person name="Sonstegard T.S."/>
            <person name="Schroeder S.G."/>
            <person name="Burgess S.C."/>
            <person name="Diehl S.V."/>
        </authorList>
    </citation>
    <scope>NUCLEOTIDE SEQUENCE [LARGE SCALE GENOMIC DNA]</scope>
    <source>
        <strain evidence="5 6">TFFH 294</strain>
    </source>
</reference>
<gene>
    <name evidence="5" type="ORF">FIBRA_07269</name>
</gene>
<keyword evidence="3" id="KW-0732">Signal</keyword>
<dbReference type="GO" id="GO:0016787">
    <property type="term" value="F:hydrolase activity"/>
    <property type="evidence" value="ECO:0007669"/>
    <property type="project" value="UniProtKB-KW"/>
</dbReference>
<dbReference type="Proteomes" id="UP000006352">
    <property type="component" value="Unassembled WGS sequence"/>
</dbReference>
<comment type="similarity">
    <text evidence="1 3">Belongs to the type-B carboxylesterase/lipase family.</text>
</comment>
<protein>
    <recommendedName>
        <fullName evidence="3">Carboxylic ester hydrolase</fullName>
        <ecNumber evidence="3">3.1.1.-</ecNumber>
    </recommendedName>
</protein>
<keyword evidence="6" id="KW-1185">Reference proteome</keyword>
<dbReference type="ESTHER" id="fibra-j4gdz0">
    <property type="family name" value="Fungal_carboxylesterase_lipase"/>
</dbReference>
<dbReference type="STRING" id="599839.J4GDZ0"/>
<feature type="domain" description="Carboxylesterase type B" evidence="4">
    <location>
        <begin position="25"/>
        <end position="468"/>
    </location>
</feature>
<dbReference type="EC" id="3.1.1.-" evidence="3"/>
<dbReference type="GeneID" id="24099974"/>
<dbReference type="HOGENOM" id="CLU_006586_10_6_1"/>
<proteinExistence type="inferred from homology"/>
<dbReference type="EMBL" id="HE797178">
    <property type="protein sequence ID" value="CCM05063.1"/>
    <property type="molecule type" value="Genomic_DNA"/>
</dbReference>
<feature type="signal peptide" evidence="3">
    <location>
        <begin position="1"/>
        <end position="18"/>
    </location>
</feature>
<dbReference type="Gene3D" id="3.40.50.1820">
    <property type="entry name" value="alpha/beta hydrolase"/>
    <property type="match status" value="1"/>
</dbReference>
<evidence type="ECO:0000313" key="5">
    <source>
        <dbReference type="EMBL" id="CCM05063.1"/>
    </source>
</evidence>
<dbReference type="InterPro" id="IPR002018">
    <property type="entry name" value="CarbesteraseB"/>
</dbReference>
<sequence length="550" mass="60310">MLRRVALFSVLAARLALGAPATEGKPVVDLSYGSFQGTVTGNTTMFLGMPYASPPIGALRFEPPQLPVPFAGVRQATQFGSACPQQKTTLHQILPFEIEISGYNGTASEDCMFINVYTPAGFTAEDNLPVIFWVERGAFASGDSSLYAGQNIVDRSVALGEPVIFVSHNYRLNAFGFLASQEVQDAGLTNIGMRDQRFAMEWVRSNIRGFGGDPTKVTLWGDSSGSLAVALQLVIDNGDTHGLFRAAIMESGSTTPLPAMSGGQPYYDILVENTNCTDAEDTLECLRYAPYEALIDAVQLTPNVYDYQSLDFAWVPRIDNDLFSRSPQKSYQLGLYAHIPLLTGDCDDEGTLFSLTSVNVTTDAEFLTYIQTFFVSGATDEQLQAIAEAYPQDPADGSPFGTGNNYTLSPQYKRIAAFQGDWEFQAPRRFTLGIASKSQNTWAYRYSRGDNYPYLGSYHSSDLPEFFTDVDYIGMDAIINFATNLDPNAPADLPANISHLSGFHWPLWNSSADAPPLFTFTDPVPTFNITSDTYRLEQTNLLTTIALQMV</sequence>
<dbReference type="InterPro" id="IPR019826">
    <property type="entry name" value="Carboxylesterase_B_AS"/>
</dbReference>
<dbReference type="Pfam" id="PF00135">
    <property type="entry name" value="COesterase"/>
    <property type="match status" value="1"/>
</dbReference>
<organism evidence="5 6">
    <name type="scientific">Fibroporia radiculosa</name>
    <dbReference type="NCBI Taxonomy" id="599839"/>
    <lineage>
        <taxon>Eukaryota</taxon>
        <taxon>Fungi</taxon>
        <taxon>Dikarya</taxon>
        <taxon>Basidiomycota</taxon>
        <taxon>Agaricomycotina</taxon>
        <taxon>Agaricomycetes</taxon>
        <taxon>Polyporales</taxon>
        <taxon>Fibroporiaceae</taxon>
        <taxon>Fibroporia</taxon>
    </lineage>
</organism>
<evidence type="ECO:0000256" key="3">
    <source>
        <dbReference type="RuleBase" id="RU361235"/>
    </source>
</evidence>
<dbReference type="InParanoid" id="J4GDZ0"/>
<accession>J4GDZ0</accession>
<dbReference type="OrthoDB" id="408631at2759"/>
<dbReference type="RefSeq" id="XP_012184346.1">
    <property type="nucleotide sequence ID" value="XM_012328956.1"/>
</dbReference>
<dbReference type="InterPro" id="IPR050309">
    <property type="entry name" value="Type-B_Carboxylest/Lipase"/>
</dbReference>
<evidence type="ECO:0000313" key="6">
    <source>
        <dbReference type="Proteomes" id="UP000006352"/>
    </source>
</evidence>
<dbReference type="SUPFAM" id="SSF53474">
    <property type="entry name" value="alpha/beta-Hydrolases"/>
    <property type="match status" value="1"/>
</dbReference>
<dbReference type="PROSITE" id="PS00122">
    <property type="entry name" value="CARBOXYLESTERASE_B_1"/>
    <property type="match status" value="1"/>
</dbReference>
<keyword evidence="2 3" id="KW-0378">Hydrolase</keyword>